<accession>A0A1H6XG56</accession>
<dbReference type="PANTHER" id="PTHR22946:SF9">
    <property type="entry name" value="POLYKETIDE TRANSFERASE AF380"/>
    <property type="match status" value="1"/>
</dbReference>
<dbReference type="Pfam" id="PF12146">
    <property type="entry name" value="Hydrolase_4"/>
    <property type="match status" value="1"/>
</dbReference>
<dbReference type="Gene3D" id="3.40.50.1820">
    <property type="entry name" value="alpha/beta hydrolase"/>
    <property type="match status" value="2"/>
</dbReference>
<dbReference type="Proteomes" id="UP000198888">
    <property type="component" value="Unassembled WGS sequence"/>
</dbReference>
<gene>
    <name evidence="4" type="ORF">SAMN05444271_1345</name>
</gene>
<dbReference type="InterPro" id="IPR029058">
    <property type="entry name" value="AB_hydrolase_fold"/>
</dbReference>
<proteinExistence type="predicted"/>
<keyword evidence="5" id="KW-1185">Reference proteome</keyword>
<evidence type="ECO:0000256" key="2">
    <source>
        <dbReference type="SAM" id="MobiDB-lite"/>
    </source>
</evidence>
<dbReference type="GeneID" id="35001306"/>
<dbReference type="OrthoDB" id="11256at2157"/>
<reference evidence="4 5" key="1">
    <citation type="submission" date="2016-10" db="EMBL/GenBank/DDBJ databases">
        <authorList>
            <person name="de Groot N.N."/>
        </authorList>
    </citation>
    <scope>NUCLEOTIDE SEQUENCE [LARGE SCALE GENOMIC DNA]</scope>
    <source>
        <strain evidence="4 5">DSM 22187</strain>
    </source>
</reference>
<evidence type="ECO:0000313" key="5">
    <source>
        <dbReference type="Proteomes" id="UP000198888"/>
    </source>
</evidence>
<feature type="compositionally biased region" description="Basic and acidic residues" evidence="2">
    <location>
        <begin position="1"/>
        <end position="13"/>
    </location>
</feature>
<organism evidence="4 5">
    <name type="scientific">Halohasta litchfieldiae</name>
    <dbReference type="NCBI Taxonomy" id="1073996"/>
    <lineage>
        <taxon>Archaea</taxon>
        <taxon>Methanobacteriati</taxon>
        <taxon>Methanobacteriota</taxon>
        <taxon>Stenosarchaea group</taxon>
        <taxon>Halobacteria</taxon>
        <taxon>Halobacteriales</taxon>
        <taxon>Haloferacaceae</taxon>
        <taxon>Halohasta</taxon>
    </lineage>
</organism>
<dbReference type="InterPro" id="IPR022742">
    <property type="entry name" value="Hydrolase_4"/>
</dbReference>
<dbReference type="KEGG" id="hae:halTADL_0486"/>
<feature type="compositionally biased region" description="Low complexity" evidence="2">
    <location>
        <begin position="15"/>
        <end position="24"/>
    </location>
</feature>
<dbReference type="SUPFAM" id="SSF53474">
    <property type="entry name" value="alpha/beta-Hydrolases"/>
    <property type="match status" value="1"/>
</dbReference>
<sequence length="340" mass="37539">MTEFVRADQERSAASEPRQVSSRPSSRRKPQNRSQQSLRRPSREAYSTRTIEFDSDGETCVGTLYLPDRPESPPVIVMAPGLGFWRTFALPAVAERFAESGYAAFTFDFRHHGDSEGEPRGLVSPPKQIADYEAAIEAMGREEDVDSNRLVVWGHSLSGGHVLSVAAENFRVAGVIATNPFVDGRSQTLGRIRQPKRLLKSLVAGLRDAIGHRLGFGTDVRIVDDEDGFAVITAPGAKRAVFDLVDRHADWQNRVPARILLALPRYRPITGVEEIRCPTLVIGGRDDQVIPAEEAESAADKIADSTYLELPVDHMSVFGEDFETIVGHQLAFLRTVVGHR</sequence>
<evidence type="ECO:0000313" key="4">
    <source>
        <dbReference type="EMBL" id="SEJ23822.1"/>
    </source>
</evidence>
<evidence type="ECO:0000256" key="1">
    <source>
        <dbReference type="ARBA" id="ARBA00022801"/>
    </source>
</evidence>
<name>A0A1H6XG56_9EURY</name>
<protein>
    <submittedName>
        <fullName evidence="4">Lysophospholipase, alpha-beta hydrolase superfamily</fullName>
    </submittedName>
</protein>
<accession>A0A2H4PYX6</accession>
<dbReference type="GO" id="GO:0016788">
    <property type="term" value="F:hydrolase activity, acting on ester bonds"/>
    <property type="evidence" value="ECO:0007669"/>
    <property type="project" value="UniProtKB-ARBA"/>
</dbReference>
<keyword evidence="1 4" id="KW-0378">Hydrolase</keyword>
<dbReference type="STRING" id="1073996.SAMN05444271_1345"/>
<dbReference type="RefSeq" id="WP_089673582.1">
    <property type="nucleotide sequence ID" value="NZ_CP024845.1"/>
</dbReference>
<feature type="region of interest" description="Disordered" evidence="2">
    <location>
        <begin position="1"/>
        <end position="49"/>
    </location>
</feature>
<evidence type="ECO:0000259" key="3">
    <source>
        <dbReference type="Pfam" id="PF12146"/>
    </source>
</evidence>
<dbReference type="SMR" id="A0A1H6XG56"/>
<dbReference type="AlphaFoldDB" id="A0A1H6XG56"/>
<dbReference type="InterPro" id="IPR050261">
    <property type="entry name" value="FrsA_esterase"/>
</dbReference>
<feature type="domain" description="Serine aminopeptidase S33" evidence="3">
    <location>
        <begin position="91"/>
        <end position="303"/>
    </location>
</feature>
<dbReference type="EMBL" id="FNYR01000034">
    <property type="protein sequence ID" value="SEJ23822.1"/>
    <property type="molecule type" value="Genomic_DNA"/>
</dbReference>
<dbReference type="PANTHER" id="PTHR22946">
    <property type="entry name" value="DIENELACTONE HYDROLASE DOMAIN-CONTAINING PROTEIN-RELATED"/>
    <property type="match status" value="1"/>
</dbReference>